<protein>
    <submittedName>
        <fullName evidence="3">Alpha/beta hydrolase</fullName>
    </submittedName>
</protein>
<keyword evidence="1 3" id="KW-0378">Hydrolase</keyword>
<dbReference type="InterPro" id="IPR050266">
    <property type="entry name" value="AB_hydrolase_sf"/>
</dbReference>
<keyword evidence="4" id="KW-1185">Reference proteome</keyword>
<dbReference type="GO" id="GO:0016787">
    <property type="term" value="F:hydrolase activity"/>
    <property type="evidence" value="ECO:0007669"/>
    <property type="project" value="UniProtKB-KW"/>
</dbReference>
<dbReference type="PRINTS" id="PR00412">
    <property type="entry name" value="EPOXHYDRLASE"/>
</dbReference>
<reference evidence="3 4" key="1">
    <citation type="submission" date="2018-01" db="EMBL/GenBank/DDBJ databases">
        <title>Whole genome analyses suggest that Burkholderia sensu lato contains two further novel genera in the rhizoxinica-symbiotica group Mycetohabitans gen. nov., and Trinickia gen. nov.: implications for the evolution of diazotrophy and nodulation in the Burkholderiaceae.</title>
        <authorList>
            <person name="Estrada-de los Santos P."/>
            <person name="Palmer M."/>
            <person name="Chavez-Ramirez B."/>
            <person name="Beukes C."/>
            <person name="Steenkamp E.T."/>
            <person name="Hirsch A.M."/>
            <person name="Manyaka P."/>
            <person name="Maluk M."/>
            <person name="Lafos M."/>
            <person name="Crook M."/>
            <person name="Gross E."/>
            <person name="Simon M.F."/>
            <person name="Bueno dos Reis Junior F."/>
            <person name="Poole P.S."/>
            <person name="Venter S.N."/>
            <person name="James E.K."/>
        </authorList>
    </citation>
    <scope>NUCLEOTIDE SEQUENCE [LARGE SCALE GENOMIC DNA]</scope>
    <source>
        <strain evidence="3 4">JPY 581</strain>
    </source>
</reference>
<dbReference type="EMBL" id="PNYC01000035">
    <property type="protein sequence ID" value="PMS30109.1"/>
    <property type="molecule type" value="Genomic_DNA"/>
</dbReference>
<sequence>MPYAGSGEISLYYEETGRGTPVLFVHEFAHDFRGWEMQVRYLSRFYRCITFNARGYPPSDVPERDDLYGQDLAVQDIGAVLDHLKLDRACIVGFSMGAGTALHFTMRHPERVLALVFVGGGTGGNPDSRDSFIAAARRNAQIFLDEGMGSATVQRMLSCDPTRIQLLHKDPRGFEEFRRQLAEHSAAGSALTMRNCQALRPPLSNFEAQLKATRVPTLIVAGDEDDPVIETSLFLKRTMPAAGLLVMPKTGHAVNLEEPAAFNASVHDFLVAVEQRLWREREAENGEPDKLDTQEQK</sequence>
<gene>
    <name evidence="3" type="ORF">C0Z20_30370</name>
</gene>
<feature type="domain" description="AB hydrolase-1" evidence="2">
    <location>
        <begin position="21"/>
        <end position="259"/>
    </location>
</feature>
<dbReference type="Pfam" id="PF00561">
    <property type="entry name" value="Abhydrolase_1"/>
    <property type="match status" value="1"/>
</dbReference>
<evidence type="ECO:0000313" key="3">
    <source>
        <dbReference type="EMBL" id="PMS30109.1"/>
    </source>
</evidence>
<dbReference type="PANTHER" id="PTHR43798:SF31">
    <property type="entry name" value="AB HYDROLASE SUPERFAMILY PROTEIN YCLE"/>
    <property type="match status" value="1"/>
</dbReference>
<evidence type="ECO:0000256" key="1">
    <source>
        <dbReference type="ARBA" id="ARBA00022801"/>
    </source>
</evidence>
<evidence type="ECO:0000259" key="2">
    <source>
        <dbReference type="Pfam" id="PF00561"/>
    </source>
</evidence>
<name>A0A2N7WKY6_9BURK</name>
<dbReference type="OrthoDB" id="9799989at2"/>
<proteinExistence type="predicted"/>
<dbReference type="PRINTS" id="PR00111">
    <property type="entry name" value="ABHYDROLASE"/>
</dbReference>
<accession>A0A2N7WKY6</accession>
<dbReference type="InterPro" id="IPR000073">
    <property type="entry name" value="AB_hydrolase_1"/>
</dbReference>
<evidence type="ECO:0000313" key="4">
    <source>
        <dbReference type="Proteomes" id="UP000235777"/>
    </source>
</evidence>
<dbReference type="AlphaFoldDB" id="A0A2N7WKY6"/>
<dbReference type="RefSeq" id="WP_018442837.1">
    <property type="nucleotide sequence ID" value="NZ_KB890195.1"/>
</dbReference>
<dbReference type="InterPro" id="IPR000639">
    <property type="entry name" value="Epox_hydrolase-like"/>
</dbReference>
<dbReference type="STRING" id="863227.GCA_000373005_04235"/>
<dbReference type="GO" id="GO:0016020">
    <property type="term" value="C:membrane"/>
    <property type="evidence" value="ECO:0007669"/>
    <property type="project" value="TreeGrafter"/>
</dbReference>
<dbReference type="SUPFAM" id="SSF53474">
    <property type="entry name" value="alpha/beta-Hydrolases"/>
    <property type="match status" value="1"/>
</dbReference>
<dbReference type="InterPro" id="IPR029058">
    <property type="entry name" value="AB_hydrolase_fold"/>
</dbReference>
<dbReference type="Gene3D" id="3.40.50.1820">
    <property type="entry name" value="alpha/beta hydrolase"/>
    <property type="match status" value="1"/>
</dbReference>
<organism evidence="3 4">
    <name type="scientific">Trinickia symbiotica</name>
    <dbReference type="NCBI Taxonomy" id="863227"/>
    <lineage>
        <taxon>Bacteria</taxon>
        <taxon>Pseudomonadati</taxon>
        <taxon>Pseudomonadota</taxon>
        <taxon>Betaproteobacteria</taxon>
        <taxon>Burkholderiales</taxon>
        <taxon>Burkholderiaceae</taxon>
        <taxon>Trinickia</taxon>
    </lineage>
</organism>
<dbReference type="Proteomes" id="UP000235777">
    <property type="component" value="Unassembled WGS sequence"/>
</dbReference>
<comment type="caution">
    <text evidence="3">The sequence shown here is derived from an EMBL/GenBank/DDBJ whole genome shotgun (WGS) entry which is preliminary data.</text>
</comment>
<dbReference type="PANTHER" id="PTHR43798">
    <property type="entry name" value="MONOACYLGLYCEROL LIPASE"/>
    <property type="match status" value="1"/>
</dbReference>